<evidence type="ECO:0000313" key="3">
    <source>
        <dbReference type="Proteomes" id="UP000886885"/>
    </source>
</evidence>
<gene>
    <name evidence="2" type="ORF">POTOM_025187</name>
</gene>
<evidence type="ECO:0000313" key="2">
    <source>
        <dbReference type="EMBL" id="KAG6769545.1"/>
    </source>
</evidence>
<feature type="region of interest" description="Disordered" evidence="1">
    <location>
        <begin position="1"/>
        <end position="39"/>
    </location>
</feature>
<evidence type="ECO:0000256" key="1">
    <source>
        <dbReference type="SAM" id="MobiDB-lite"/>
    </source>
</evidence>
<dbReference type="AlphaFoldDB" id="A0A8X7ZIQ8"/>
<dbReference type="OrthoDB" id="861279at2759"/>
<feature type="compositionally biased region" description="Polar residues" evidence="1">
    <location>
        <begin position="8"/>
        <end position="18"/>
    </location>
</feature>
<keyword evidence="3" id="KW-1185">Reference proteome</keyword>
<name>A0A8X7ZIQ8_POPTO</name>
<dbReference type="EMBL" id="JAAWWB010000012">
    <property type="protein sequence ID" value="KAG6769545.1"/>
    <property type="molecule type" value="Genomic_DNA"/>
</dbReference>
<proteinExistence type="predicted"/>
<protein>
    <submittedName>
        <fullName evidence="2">Uncharacterized protein</fullName>
    </submittedName>
</protein>
<organism evidence="2 3">
    <name type="scientific">Populus tomentosa</name>
    <name type="common">Chinese white poplar</name>
    <dbReference type="NCBI Taxonomy" id="118781"/>
    <lineage>
        <taxon>Eukaryota</taxon>
        <taxon>Viridiplantae</taxon>
        <taxon>Streptophyta</taxon>
        <taxon>Embryophyta</taxon>
        <taxon>Tracheophyta</taxon>
        <taxon>Spermatophyta</taxon>
        <taxon>Magnoliopsida</taxon>
        <taxon>eudicotyledons</taxon>
        <taxon>Gunneridae</taxon>
        <taxon>Pentapetalae</taxon>
        <taxon>rosids</taxon>
        <taxon>fabids</taxon>
        <taxon>Malpighiales</taxon>
        <taxon>Salicaceae</taxon>
        <taxon>Saliceae</taxon>
        <taxon>Populus</taxon>
    </lineage>
</organism>
<comment type="caution">
    <text evidence="2">The sequence shown here is derived from an EMBL/GenBank/DDBJ whole genome shotgun (WGS) entry which is preliminary data.</text>
</comment>
<sequence>MHLIKSQLVKSQRSSTARSRIAQRPESPRNHQIPSQHRDERTCVAVAKTLERAEIEEARTMVYGIKEEDVEWLKQSLVGVISFNMDYVAIKPKLLRSGMELIDFKLLGASQAVLITYRACDKFAWVTISGLPLAAYSKDCISSILAAQGKAILVPKILLSIKHFMDTSPELGSEEEEDDIYRLTLIGDSESNSATNMHIHRTFIFLEIMDFENKKHSTQGSSLQLANVVFYEIAIVNRASSLLGHYKSPDQDATVLMDVDETPRNQ</sequence>
<dbReference type="Proteomes" id="UP000886885">
    <property type="component" value="Chromosome 6D"/>
</dbReference>
<reference evidence="2" key="1">
    <citation type="journal article" date="2020" name="bioRxiv">
        <title>Hybrid origin of Populus tomentosa Carr. identified through genome sequencing and phylogenomic analysis.</title>
        <authorList>
            <person name="An X."/>
            <person name="Gao K."/>
            <person name="Chen Z."/>
            <person name="Li J."/>
            <person name="Yang X."/>
            <person name="Yang X."/>
            <person name="Zhou J."/>
            <person name="Guo T."/>
            <person name="Zhao T."/>
            <person name="Huang S."/>
            <person name="Miao D."/>
            <person name="Khan W.U."/>
            <person name="Rao P."/>
            <person name="Ye M."/>
            <person name="Lei B."/>
            <person name="Liao W."/>
            <person name="Wang J."/>
            <person name="Ji L."/>
            <person name="Li Y."/>
            <person name="Guo B."/>
            <person name="Mustafa N.S."/>
            <person name="Li S."/>
            <person name="Yun Q."/>
            <person name="Keller S.R."/>
            <person name="Mao J."/>
            <person name="Zhang R."/>
            <person name="Strauss S.H."/>
        </authorList>
    </citation>
    <scope>NUCLEOTIDE SEQUENCE</scope>
    <source>
        <strain evidence="2">GM15</strain>
        <tissue evidence="2">Leaf</tissue>
    </source>
</reference>
<accession>A0A8X7ZIQ8</accession>